<dbReference type="AlphaFoldDB" id="A0A834X3N9"/>
<reference evidence="2" key="1">
    <citation type="submission" date="2020-09" db="EMBL/GenBank/DDBJ databases">
        <title>Genome-Enabled Discovery of Anthraquinone Biosynthesis in Senna tora.</title>
        <authorList>
            <person name="Kang S.-H."/>
            <person name="Pandey R.P."/>
            <person name="Lee C.-M."/>
            <person name="Sim J.-S."/>
            <person name="Jeong J.-T."/>
            <person name="Choi B.-S."/>
            <person name="Jung M."/>
            <person name="Ginzburg D."/>
            <person name="Zhao K."/>
            <person name="Won S.Y."/>
            <person name="Oh T.-J."/>
            <person name="Yu Y."/>
            <person name="Kim N.-H."/>
            <person name="Lee O.R."/>
            <person name="Lee T.-H."/>
            <person name="Bashyal P."/>
            <person name="Kim T.-S."/>
            <person name="Lee W.-H."/>
            <person name="Kawkins C."/>
            <person name="Kim C.-K."/>
            <person name="Kim J.S."/>
            <person name="Ahn B.O."/>
            <person name="Rhee S.Y."/>
            <person name="Sohng J.K."/>
        </authorList>
    </citation>
    <scope>NUCLEOTIDE SEQUENCE</scope>
    <source>
        <tissue evidence="2">Leaf</tissue>
    </source>
</reference>
<evidence type="ECO:0000313" key="2">
    <source>
        <dbReference type="EMBL" id="KAF7837968.1"/>
    </source>
</evidence>
<evidence type="ECO:0000313" key="3">
    <source>
        <dbReference type="Proteomes" id="UP000634136"/>
    </source>
</evidence>
<comment type="caution">
    <text evidence="2">The sequence shown here is derived from an EMBL/GenBank/DDBJ whole genome shotgun (WGS) entry which is preliminary data.</text>
</comment>
<proteinExistence type="predicted"/>
<accession>A0A834X3N9</accession>
<gene>
    <name evidence="2" type="ORF">G2W53_006450</name>
</gene>
<evidence type="ECO:0000256" key="1">
    <source>
        <dbReference type="SAM" id="MobiDB-lite"/>
    </source>
</evidence>
<dbReference type="EMBL" id="JAAIUW010000003">
    <property type="protein sequence ID" value="KAF7837968.1"/>
    <property type="molecule type" value="Genomic_DNA"/>
</dbReference>
<dbReference type="Proteomes" id="UP000634136">
    <property type="component" value="Unassembled WGS sequence"/>
</dbReference>
<protein>
    <submittedName>
        <fullName evidence="2">Uncharacterized protein</fullName>
    </submittedName>
</protein>
<feature type="region of interest" description="Disordered" evidence="1">
    <location>
        <begin position="484"/>
        <end position="513"/>
    </location>
</feature>
<organism evidence="2 3">
    <name type="scientific">Senna tora</name>
    <dbReference type="NCBI Taxonomy" id="362788"/>
    <lineage>
        <taxon>Eukaryota</taxon>
        <taxon>Viridiplantae</taxon>
        <taxon>Streptophyta</taxon>
        <taxon>Embryophyta</taxon>
        <taxon>Tracheophyta</taxon>
        <taxon>Spermatophyta</taxon>
        <taxon>Magnoliopsida</taxon>
        <taxon>eudicotyledons</taxon>
        <taxon>Gunneridae</taxon>
        <taxon>Pentapetalae</taxon>
        <taxon>rosids</taxon>
        <taxon>fabids</taxon>
        <taxon>Fabales</taxon>
        <taxon>Fabaceae</taxon>
        <taxon>Caesalpinioideae</taxon>
        <taxon>Cassia clade</taxon>
        <taxon>Senna</taxon>
    </lineage>
</organism>
<sequence>MFRSRELTLLLKLDCLENSFFFKFPCSETRSSTSCFCSIRGRLNLLSKSHSALRLRFKLGLVSLMICNTKLNTTSSSSFSSSSSLLVNMNIACPGFSSVPKAPNFPVSNPPKVVFETAMAHSPAIVHKYELVAVLYHDELYFAVPFAPNHRMRNPQEQDFVAEIELNGARLLPPKPRYEIGATVTGRGMMNYCKDKDISLRLNCDCCKYYYCCSIACESACFGGGGGHCGIVCSIFFSTHLIHPVSIYRLDNETTWWWKHEESRQDQWMEQEEHGEPIESPRYTITPPDPDATQSTTFFSSSESLISTCSLFMKLRLERWNLRTRVDFNSSGTSALSNLAISSATSPWVMLTESPTMTVFFLCLLLTSTSRSNLICTGEASLTHDSANAGVIKDGNDELLKLKFNSSGTTQEGLLLGLVDASSSAMVGLGPFEGGDESIGERRVVVVVVERRGSGGEAVEGNVEAELEGSALKRVRRVGVEAGGAEGAGAEGEESGGHVERSEVGMASAASQGQRVLQHRSSLWCESVVQSRSC</sequence>
<name>A0A834X3N9_9FABA</name>
<keyword evidence="3" id="KW-1185">Reference proteome</keyword>